<dbReference type="InterPro" id="IPR036774">
    <property type="entry name" value="ERV/ALR_sulphydryl_oxid_sf"/>
</dbReference>
<dbReference type="SUPFAM" id="SSF69000">
    <property type="entry name" value="FAD-dependent thiol oxidase"/>
    <property type="match status" value="1"/>
</dbReference>
<keyword evidence="3 10" id="KW-0285">Flavoprotein</keyword>
<evidence type="ECO:0000256" key="5">
    <source>
        <dbReference type="ARBA" id="ARBA00022827"/>
    </source>
</evidence>
<comment type="catalytic activity">
    <reaction evidence="9 10">
        <text>2 R'C(R)SH + O2 = R'C(R)S-S(R)CR' + H2O2</text>
        <dbReference type="Rhea" id="RHEA:17357"/>
        <dbReference type="ChEBI" id="CHEBI:15379"/>
        <dbReference type="ChEBI" id="CHEBI:16240"/>
        <dbReference type="ChEBI" id="CHEBI:16520"/>
        <dbReference type="ChEBI" id="CHEBI:17412"/>
        <dbReference type="EC" id="1.8.3.2"/>
    </reaction>
</comment>
<dbReference type="InterPro" id="IPR017905">
    <property type="entry name" value="ERV/ALR_sulphydryl_oxidase"/>
</dbReference>
<keyword evidence="7" id="KW-1015">Disulfide bond</keyword>
<feature type="transmembrane region" description="Helical" evidence="10">
    <location>
        <begin position="648"/>
        <end position="665"/>
    </location>
</feature>
<feature type="chain" id="PRO_5045115699" description="Sulfhydryl oxidase" evidence="11">
    <location>
        <begin position="25"/>
        <end position="678"/>
    </location>
</feature>
<dbReference type="InterPro" id="IPR039798">
    <property type="entry name" value="Sulfhydryl_oxidase"/>
</dbReference>
<keyword evidence="10" id="KW-1133">Transmembrane helix</keyword>
<dbReference type="PROSITE" id="PS51352">
    <property type="entry name" value="THIOREDOXIN_2"/>
    <property type="match status" value="1"/>
</dbReference>
<keyword evidence="14" id="KW-1185">Reference proteome</keyword>
<protein>
    <recommendedName>
        <fullName evidence="10">Sulfhydryl oxidase</fullName>
        <ecNumber evidence="10">1.8.3.2</ecNumber>
    </recommendedName>
</protein>
<evidence type="ECO:0000313" key="15">
    <source>
        <dbReference type="RefSeq" id="XP_006819345.1"/>
    </source>
</evidence>
<evidence type="ECO:0000256" key="4">
    <source>
        <dbReference type="ARBA" id="ARBA00022729"/>
    </source>
</evidence>
<dbReference type="Pfam" id="PF00085">
    <property type="entry name" value="Thioredoxin"/>
    <property type="match status" value="1"/>
</dbReference>
<dbReference type="RefSeq" id="XP_006819345.1">
    <property type="nucleotide sequence ID" value="XM_006819282.1"/>
</dbReference>
<evidence type="ECO:0000256" key="11">
    <source>
        <dbReference type="SAM" id="SignalP"/>
    </source>
</evidence>
<keyword evidence="10" id="KW-0812">Transmembrane</keyword>
<evidence type="ECO:0000256" key="10">
    <source>
        <dbReference type="RuleBase" id="RU371123"/>
    </source>
</evidence>
<evidence type="ECO:0000256" key="2">
    <source>
        <dbReference type="ARBA" id="ARBA00006041"/>
    </source>
</evidence>
<dbReference type="InterPro" id="IPR040986">
    <property type="entry name" value="QSOX_FAD-bd_dom"/>
</dbReference>
<evidence type="ECO:0000256" key="7">
    <source>
        <dbReference type="ARBA" id="ARBA00023157"/>
    </source>
</evidence>
<dbReference type="Proteomes" id="UP000694865">
    <property type="component" value="Unplaced"/>
</dbReference>
<dbReference type="InterPro" id="IPR036249">
    <property type="entry name" value="Thioredoxin-like_sf"/>
</dbReference>
<dbReference type="Gene3D" id="1.20.120.310">
    <property type="entry name" value="ERV/ALR sulfhydryl oxidase domain"/>
    <property type="match status" value="1"/>
</dbReference>
<dbReference type="PANTHER" id="PTHR22897:SF8">
    <property type="entry name" value="SULFHYDRYL OXIDASE"/>
    <property type="match status" value="1"/>
</dbReference>
<organism evidence="14 15">
    <name type="scientific">Saccoglossus kowalevskii</name>
    <name type="common">Acorn worm</name>
    <dbReference type="NCBI Taxonomy" id="10224"/>
    <lineage>
        <taxon>Eukaryota</taxon>
        <taxon>Metazoa</taxon>
        <taxon>Hemichordata</taxon>
        <taxon>Enteropneusta</taxon>
        <taxon>Harrimaniidae</taxon>
        <taxon>Saccoglossus</taxon>
    </lineage>
</organism>
<evidence type="ECO:0000256" key="8">
    <source>
        <dbReference type="ARBA" id="ARBA00023180"/>
    </source>
</evidence>
<sequence>MADFHNMSMLSIVLFLFLLNSVLNQTLSKSIIESPFYNSSHHITVLDSENIRELIYNKPNAWIIEFYSSWCGHCIRFAPTWRQLANDIQDWHDVINIAAMDCSLEPNLHVCRDYDIGGYPTIKFFNTFITKNITGIKHSGSRMVVDFRHEIVDFVEKHDNKPSHWPDFTSPTLDFILRYYSSKQSKETVQYLVVIFEDSTSYIGRQVILDMMKYDNLVIRRVVKETANDDVIKKFEVQSFPAMYLYFPNQTYHRFDIKEADRKHFRESLIDFEKRINFKLDPNLEGQGAAMGHDDSYPNQAERLNLQKEQEYDDFDKSDEDEAVGLAALKNLKYVKKYSPVYMQDLESTLHYSFRHEIPMHSILQGEKLDAVKKFVDVLAKFFPGRSQITSYLEELNYWLEDNDSSQITSDDWLEYVNEKYDPEKSPDTYLPSRLKWVGCQGSQDRYRGYPCGLWILFHTLTVSAATTNKDYTYEEKLQVLHAMRGYIVQFFGCRECATNFDKMAVTIKSTVATPDEALLWLWRAHNQANKRLHNDPSEDPKHPKIQFPPSDHCPSCREYAEDEWKQNEVLGFLKEYYHQKNIALQRLSRIADRQVDVRHNPKFLDREYRQEMRQEFINDRLETVQDRHVKMGLWGLGINGMDMSMCLLLYSFCVALVLLLYVIFCKRRRRKHLKHII</sequence>
<dbReference type="InterPro" id="IPR013766">
    <property type="entry name" value="Thioredoxin_domain"/>
</dbReference>
<feature type="signal peptide" evidence="11">
    <location>
        <begin position="1"/>
        <end position="24"/>
    </location>
</feature>
<dbReference type="SUPFAM" id="SSF52833">
    <property type="entry name" value="Thioredoxin-like"/>
    <property type="match status" value="1"/>
</dbReference>
<keyword evidence="4 11" id="KW-0732">Signal</keyword>
<keyword evidence="5 10" id="KW-0274">FAD</keyword>
<dbReference type="Pfam" id="PF04777">
    <property type="entry name" value="Evr1_Alr"/>
    <property type="match status" value="1"/>
</dbReference>
<reference evidence="15" key="1">
    <citation type="submission" date="2025-08" db="UniProtKB">
        <authorList>
            <consortium name="RefSeq"/>
        </authorList>
    </citation>
    <scope>IDENTIFICATION</scope>
    <source>
        <tissue evidence="15">Testes</tissue>
    </source>
</reference>
<gene>
    <name evidence="15" type="primary">LOC102800482</name>
</gene>
<dbReference type="Gene3D" id="3.40.30.10">
    <property type="entry name" value="Glutaredoxin"/>
    <property type="match status" value="2"/>
</dbReference>
<feature type="domain" description="Thioredoxin" evidence="13">
    <location>
        <begin position="16"/>
        <end position="157"/>
    </location>
</feature>
<dbReference type="PANTHER" id="PTHR22897">
    <property type="entry name" value="QUIESCIN Q6-RELATED SULFHYDRYL OXIDASE"/>
    <property type="match status" value="1"/>
</dbReference>
<dbReference type="EC" id="1.8.3.2" evidence="10"/>
<evidence type="ECO:0000256" key="6">
    <source>
        <dbReference type="ARBA" id="ARBA00023002"/>
    </source>
</evidence>
<accession>A0ABM0MH54</accession>
<name>A0ABM0MH54_SACKO</name>
<comment type="similarity">
    <text evidence="2 10">Belongs to the quiescin-sulfhydryl oxidase (QSOX) family.</text>
</comment>
<comment type="function">
    <text evidence="10">Catalyzes the oxidation of sulfhydryl groups in peptide and protein thiols to disulfides with the reduction of oxygen to hydrogen peroxide.</text>
</comment>
<evidence type="ECO:0000259" key="12">
    <source>
        <dbReference type="PROSITE" id="PS51324"/>
    </source>
</evidence>
<keyword evidence="6 10" id="KW-0560">Oxidoreductase</keyword>
<dbReference type="GeneID" id="102800482"/>
<keyword evidence="10" id="KW-0472">Membrane</keyword>
<evidence type="ECO:0000256" key="1">
    <source>
        <dbReference type="ARBA" id="ARBA00001974"/>
    </source>
</evidence>
<dbReference type="Pfam" id="PF18108">
    <property type="entry name" value="QSOX_Trx1"/>
    <property type="match status" value="1"/>
</dbReference>
<evidence type="ECO:0000259" key="13">
    <source>
        <dbReference type="PROSITE" id="PS51352"/>
    </source>
</evidence>
<dbReference type="InterPro" id="IPR041269">
    <property type="entry name" value="QSOX_Trx1"/>
</dbReference>
<evidence type="ECO:0000313" key="14">
    <source>
        <dbReference type="Proteomes" id="UP000694865"/>
    </source>
</evidence>
<dbReference type="PROSITE" id="PS51324">
    <property type="entry name" value="ERV_ALR"/>
    <property type="match status" value="1"/>
</dbReference>
<dbReference type="InterPro" id="IPR042568">
    <property type="entry name" value="QSOX_FAD-bd_sf"/>
</dbReference>
<feature type="domain" description="ERV/ALR sulfhydryl oxidase" evidence="12">
    <location>
        <begin position="442"/>
        <end position="547"/>
    </location>
</feature>
<proteinExistence type="inferred from homology"/>
<evidence type="ECO:0000256" key="3">
    <source>
        <dbReference type="ARBA" id="ARBA00022630"/>
    </source>
</evidence>
<evidence type="ECO:0000256" key="9">
    <source>
        <dbReference type="ARBA" id="ARBA00048864"/>
    </source>
</evidence>
<dbReference type="Gene3D" id="1.20.120.1960">
    <property type="entry name" value="QSOX sulfhydryl oxidase domain"/>
    <property type="match status" value="1"/>
</dbReference>
<keyword evidence="8" id="KW-0325">Glycoprotein</keyword>
<comment type="cofactor">
    <cofactor evidence="1 10">
        <name>FAD</name>
        <dbReference type="ChEBI" id="CHEBI:57692"/>
    </cofactor>
</comment>
<dbReference type="Pfam" id="PF18371">
    <property type="entry name" value="FAD_SOX"/>
    <property type="match status" value="1"/>
</dbReference>